<keyword evidence="2" id="KW-1133">Transmembrane helix</keyword>
<keyword evidence="2" id="KW-0472">Membrane</keyword>
<evidence type="ECO:0000313" key="3">
    <source>
        <dbReference type="EMBL" id="KAG7817838.1"/>
    </source>
</evidence>
<gene>
    <name evidence="3" type="ORF">KL928_003737</name>
    <name evidence="4" type="ORF">KL940_003058</name>
</gene>
<dbReference type="Proteomes" id="UP001196530">
    <property type="component" value="Unassembled WGS sequence"/>
</dbReference>
<feature type="region of interest" description="Disordered" evidence="1">
    <location>
        <begin position="151"/>
        <end position="192"/>
    </location>
</feature>
<feature type="transmembrane region" description="Helical" evidence="2">
    <location>
        <begin position="121"/>
        <end position="140"/>
    </location>
</feature>
<comment type="caution">
    <text evidence="3">The sequence shown here is derived from an EMBL/GenBank/DDBJ whole genome shotgun (WGS) entry which is preliminary data.</text>
</comment>
<organism evidence="3 5">
    <name type="scientific">Pichia angusta</name>
    <name type="common">Yeast</name>
    <name type="synonym">Hansenula polymorpha</name>
    <dbReference type="NCBI Taxonomy" id="870730"/>
    <lineage>
        <taxon>Eukaryota</taxon>
        <taxon>Fungi</taxon>
        <taxon>Dikarya</taxon>
        <taxon>Ascomycota</taxon>
        <taxon>Saccharomycotina</taxon>
        <taxon>Pichiomycetes</taxon>
        <taxon>Pichiales</taxon>
        <taxon>Pichiaceae</taxon>
        <taxon>Ogataea</taxon>
    </lineage>
</organism>
<dbReference type="AlphaFoldDB" id="A0AAN6DGM4"/>
<dbReference type="GeneID" id="66127788"/>
<dbReference type="Proteomes" id="UP001197328">
    <property type="component" value="Unassembled WGS sequence"/>
</dbReference>
<keyword evidence="6" id="KW-1185">Reference proteome</keyword>
<feature type="compositionally biased region" description="Basic and acidic residues" evidence="1">
    <location>
        <begin position="182"/>
        <end position="192"/>
    </location>
</feature>
<evidence type="ECO:0000313" key="6">
    <source>
        <dbReference type="Proteomes" id="UP001197328"/>
    </source>
</evidence>
<evidence type="ECO:0000256" key="2">
    <source>
        <dbReference type="SAM" id="Phobius"/>
    </source>
</evidence>
<keyword evidence="2" id="KW-0812">Transmembrane</keyword>
<feature type="transmembrane region" description="Helical" evidence="2">
    <location>
        <begin position="30"/>
        <end position="48"/>
    </location>
</feature>
<evidence type="ECO:0000313" key="4">
    <source>
        <dbReference type="EMBL" id="KAG7849376.1"/>
    </source>
</evidence>
<accession>A0AAN6DGM4</accession>
<dbReference type="EMBL" id="JAHLVD010000007">
    <property type="protein sequence ID" value="KAG7849376.1"/>
    <property type="molecule type" value="Genomic_DNA"/>
</dbReference>
<feature type="transmembrane region" description="Helical" evidence="2">
    <location>
        <begin position="90"/>
        <end position="109"/>
    </location>
</feature>
<dbReference type="EMBL" id="JAHLUX010000007">
    <property type="protein sequence ID" value="KAG7817838.1"/>
    <property type="molecule type" value="Genomic_DNA"/>
</dbReference>
<dbReference type="RefSeq" id="XP_043059179.1">
    <property type="nucleotide sequence ID" value="XM_043204357.1"/>
</dbReference>
<proteinExistence type="predicted"/>
<name>A0AAN6DGM4_PICAN</name>
<evidence type="ECO:0000313" key="5">
    <source>
        <dbReference type="Proteomes" id="UP001196530"/>
    </source>
</evidence>
<evidence type="ECO:0000256" key="1">
    <source>
        <dbReference type="SAM" id="MobiDB-lite"/>
    </source>
</evidence>
<sequence>MPEEVLPYHKEDKRLAASEYEKYDPIRERFSYVIALQVFLLYIIYIYYDHINEYHPLLAGALLGAQTSCLAQSLNQFYQRTISISKHIKFYIYGIFNGAATTFWIRLLVSQVDTKLMRFVYDQTFGGLMFQFLFILYNCIWERQDLPQDGEKFPAEMHTRDPTPPQPLPRPTNIQSSSPGETDSRLEAFKKEPQGVGSFELFRLDSEILPHSS</sequence>
<feature type="compositionally biased region" description="Basic and acidic residues" evidence="1">
    <location>
        <begin position="151"/>
        <end position="161"/>
    </location>
</feature>
<protein>
    <submittedName>
        <fullName evidence="3">Uncharacterized protein</fullName>
    </submittedName>
</protein>
<reference evidence="3 6" key="1">
    <citation type="journal article" date="2021" name="G3 (Bethesda)">
        <title>Genomic diversity, chromosomal rearrangements, and interspecies hybridization in the ogataea polymorpha species complex.</title>
        <authorList>
            <person name="Hanson S.J."/>
            <person name="Cinneide E.O."/>
            <person name="Salzberg L.I."/>
            <person name="Wolfe K.H."/>
            <person name="McGowan J."/>
            <person name="Fitzpatrick D.A."/>
            <person name="Matlin K."/>
        </authorList>
    </citation>
    <scope>NUCLEOTIDE SEQUENCE</scope>
    <source>
        <strain evidence="4">51-138</strain>
        <strain evidence="3">61-244</strain>
    </source>
</reference>